<evidence type="ECO:0000313" key="1">
    <source>
        <dbReference type="EMBL" id="EYC22435.1"/>
    </source>
</evidence>
<reference evidence="2" key="1">
    <citation type="journal article" date="2015" name="Nat. Genet.">
        <title>The genome and transcriptome of the zoonotic hookworm Ancylostoma ceylanicum identify infection-specific gene families.</title>
        <authorList>
            <person name="Schwarz E.M."/>
            <person name="Hu Y."/>
            <person name="Antoshechkin I."/>
            <person name="Miller M.M."/>
            <person name="Sternberg P.W."/>
            <person name="Aroian R.V."/>
        </authorList>
    </citation>
    <scope>NUCLEOTIDE SEQUENCE</scope>
    <source>
        <strain evidence="2">HY135</strain>
    </source>
</reference>
<organism evidence="1 2">
    <name type="scientific">Ancylostoma ceylanicum</name>
    <dbReference type="NCBI Taxonomy" id="53326"/>
    <lineage>
        <taxon>Eukaryota</taxon>
        <taxon>Metazoa</taxon>
        <taxon>Ecdysozoa</taxon>
        <taxon>Nematoda</taxon>
        <taxon>Chromadorea</taxon>
        <taxon>Rhabditida</taxon>
        <taxon>Rhabditina</taxon>
        <taxon>Rhabditomorpha</taxon>
        <taxon>Strongyloidea</taxon>
        <taxon>Ancylostomatidae</taxon>
        <taxon>Ancylostomatinae</taxon>
        <taxon>Ancylostoma</taxon>
    </lineage>
</organism>
<dbReference type="EMBL" id="JARK01001353">
    <property type="protein sequence ID" value="EYC22435.1"/>
    <property type="molecule type" value="Genomic_DNA"/>
</dbReference>
<evidence type="ECO:0000313" key="2">
    <source>
        <dbReference type="Proteomes" id="UP000024635"/>
    </source>
</evidence>
<gene>
    <name evidence="1" type="primary">Acey_s0017.g3349</name>
    <name evidence="1" type="ORF">Y032_0017g3349</name>
</gene>
<name>A0A016V4Q9_9BILA</name>
<keyword evidence="2" id="KW-1185">Reference proteome</keyword>
<dbReference type="Proteomes" id="UP000024635">
    <property type="component" value="Unassembled WGS sequence"/>
</dbReference>
<protein>
    <submittedName>
        <fullName evidence="1">Uncharacterized protein</fullName>
    </submittedName>
</protein>
<accession>A0A016V4Q9</accession>
<sequence>MTICDEEFSIKAIIKRIPISRDSSVGSLSDAVKEEGRRGPIPHECLTANASLGVGDETEGNSALTFCIKGLRCSDLGSCGRQYLVSGCVQLREPFVARTEADNNCMQLGPSPLRHLRSAQYRLHLELSSPANNTSGVVKRGVGEALLSPCIDALLRYCRRAHCSE</sequence>
<proteinExistence type="predicted"/>
<comment type="caution">
    <text evidence="1">The sequence shown here is derived from an EMBL/GenBank/DDBJ whole genome shotgun (WGS) entry which is preliminary data.</text>
</comment>
<dbReference type="AlphaFoldDB" id="A0A016V4Q9"/>